<protein>
    <submittedName>
        <fullName evidence="2">Uncharacterized protein</fullName>
    </submittedName>
</protein>
<gene>
    <name evidence="2" type="ORF">E2562_025223</name>
</gene>
<feature type="region of interest" description="Disordered" evidence="1">
    <location>
        <begin position="13"/>
        <end position="135"/>
    </location>
</feature>
<dbReference type="Proteomes" id="UP000479710">
    <property type="component" value="Unassembled WGS sequence"/>
</dbReference>
<comment type="caution">
    <text evidence="2">The sequence shown here is derived from an EMBL/GenBank/DDBJ whole genome shotgun (WGS) entry which is preliminary data.</text>
</comment>
<accession>A0A6G1C0L6</accession>
<reference evidence="2 3" key="1">
    <citation type="submission" date="2019-11" db="EMBL/GenBank/DDBJ databases">
        <title>Whole genome sequence of Oryza granulata.</title>
        <authorList>
            <person name="Li W."/>
        </authorList>
    </citation>
    <scope>NUCLEOTIDE SEQUENCE [LARGE SCALE GENOMIC DNA]</scope>
    <source>
        <strain evidence="3">cv. Menghai</strain>
        <tissue evidence="2">Leaf</tissue>
    </source>
</reference>
<evidence type="ECO:0000256" key="1">
    <source>
        <dbReference type="SAM" id="MobiDB-lite"/>
    </source>
</evidence>
<evidence type="ECO:0000313" key="3">
    <source>
        <dbReference type="Proteomes" id="UP000479710"/>
    </source>
</evidence>
<evidence type="ECO:0000313" key="2">
    <source>
        <dbReference type="EMBL" id="KAF0893424.1"/>
    </source>
</evidence>
<proteinExistence type="predicted"/>
<feature type="compositionally biased region" description="Basic and acidic residues" evidence="1">
    <location>
        <begin position="68"/>
        <end position="81"/>
    </location>
</feature>
<organism evidence="2 3">
    <name type="scientific">Oryza meyeriana var. granulata</name>
    <dbReference type="NCBI Taxonomy" id="110450"/>
    <lineage>
        <taxon>Eukaryota</taxon>
        <taxon>Viridiplantae</taxon>
        <taxon>Streptophyta</taxon>
        <taxon>Embryophyta</taxon>
        <taxon>Tracheophyta</taxon>
        <taxon>Spermatophyta</taxon>
        <taxon>Magnoliopsida</taxon>
        <taxon>Liliopsida</taxon>
        <taxon>Poales</taxon>
        <taxon>Poaceae</taxon>
        <taxon>BOP clade</taxon>
        <taxon>Oryzoideae</taxon>
        <taxon>Oryzeae</taxon>
        <taxon>Oryzinae</taxon>
        <taxon>Oryza</taxon>
        <taxon>Oryza meyeriana</taxon>
    </lineage>
</organism>
<feature type="compositionally biased region" description="Basic and acidic residues" evidence="1">
    <location>
        <begin position="100"/>
        <end position="110"/>
    </location>
</feature>
<sequence>MGEIREEALKVLAGEAGGAGAKRQSLGTMREGRWESLEPKEMEAGKTGQQRELPIVFSRRSRAQKHGPHMELGRISKREVGPLHGLPNNEAPEQAITAHDQQDGPAHRGLQEGGWDVHMGHNQNNGSKSMYRQQH</sequence>
<keyword evidence="3" id="KW-1185">Reference proteome</keyword>
<dbReference type="AlphaFoldDB" id="A0A6G1C0L6"/>
<dbReference type="EMBL" id="SPHZ02000011">
    <property type="protein sequence ID" value="KAF0893424.1"/>
    <property type="molecule type" value="Genomic_DNA"/>
</dbReference>
<feature type="compositionally biased region" description="Polar residues" evidence="1">
    <location>
        <begin position="121"/>
        <end position="135"/>
    </location>
</feature>
<name>A0A6G1C0L6_9ORYZ</name>
<feature type="compositionally biased region" description="Basic and acidic residues" evidence="1">
    <location>
        <begin position="30"/>
        <end position="44"/>
    </location>
</feature>